<dbReference type="InterPro" id="IPR024478">
    <property type="entry name" value="HlyB_4HB_MCP"/>
</dbReference>
<dbReference type="Gene3D" id="6.10.340.10">
    <property type="match status" value="1"/>
</dbReference>
<dbReference type="PANTHER" id="PTHR32089:SF112">
    <property type="entry name" value="LYSOZYME-LIKE PROTEIN-RELATED"/>
    <property type="match status" value="1"/>
</dbReference>
<feature type="transmembrane region" description="Helical" evidence="4">
    <location>
        <begin position="12"/>
        <end position="31"/>
    </location>
</feature>
<dbReference type="Pfam" id="PF12729">
    <property type="entry name" value="4HB_MCP_1"/>
    <property type="match status" value="1"/>
</dbReference>
<dbReference type="RefSeq" id="WP_149171711.1">
    <property type="nucleotide sequence ID" value="NZ_VTOY01000007.1"/>
</dbReference>
<name>A0A5D6W273_9FIRM</name>
<keyword evidence="8" id="KW-1185">Reference proteome</keyword>
<proteinExistence type="inferred from homology"/>
<dbReference type="PROSITE" id="PS50885">
    <property type="entry name" value="HAMP"/>
    <property type="match status" value="1"/>
</dbReference>
<accession>A0A5D6W273</accession>
<dbReference type="GO" id="GO:0016020">
    <property type="term" value="C:membrane"/>
    <property type="evidence" value="ECO:0007669"/>
    <property type="project" value="InterPro"/>
</dbReference>
<feature type="domain" description="Methyl-accepting transducer" evidence="5">
    <location>
        <begin position="283"/>
        <end position="519"/>
    </location>
</feature>
<dbReference type="Gene3D" id="1.10.287.950">
    <property type="entry name" value="Methyl-accepting chemotaxis protein"/>
    <property type="match status" value="1"/>
</dbReference>
<evidence type="ECO:0000256" key="1">
    <source>
        <dbReference type="ARBA" id="ARBA00023224"/>
    </source>
</evidence>
<dbReference type="AlphaFoldDB" id="A0A5D6W273"/>
<evidence type="ECO:0000313" key="7">
    <source>
        <dbReference type="EMBL" id="TYZ21937.1"/>
    </source>
</evidence>
<evidence type="ECO:0000259" key="6">
    <source>
        <dbReference type="PROSITE" id="PS50885"/>
    </source>
</evidence>
<dbReference type="EMBL" id="VTOY01000007">
    <property type="protein sequence ID" value="TYZ21937.1"/>
    <property type="molecule type" value="Genomic_DNA"/>
</dbReference>
<sequence length="569" mass="61612">MRLKDIKMGYKILVLVLVGIIGMAALGISSYNGMSKASTDIEDMYSNKLKATRWMGSEMSLMRGVQMNVVKHILDPKDKAIEEALDERINKYNENWEKYKVIGMKSERAAAEIPNTEALWAKYMKEVQNVKSLVAEGKQAEAWTAYKKIENTTVKDLLKSLQGLRQVADDNAENLNNDIKDRNSHQITFSMILVLVAFVILGGLSVIIIRDITESLGKAVTACNRMRDGDFRMANQGVIDRGDELGQMLRALGQMRGELTKLMRNVSESSEQLAASSEELTASSNQAAQASTQVAQSASDVVNSVEDQQKAVVKSNESVERVQQAVSHVKSQSAKVADNSASAARRAADGSVAIGESVEQIRSVEKTVNGSAEVVDRLGERSKEIGEIVDTMAGIAEQTNLLALNAAIEAARAGEHGRGFTVVAEEVSKLAHESQESAEKIARLIKDIQRDTEDAVDSMRNGREAVVAGARSVEGLRSMFEEINGLVNGVSQQIQTVDEAVEAMAAESAAITTEVANISEYSNQVASEMQAVSAATEEQSASAQEIASASDSLAVLAQKQQEALAKFKF</sequence>
<evidence type="ECO:0000256" key="4">
    <source>
        <dbReference type="SAM" id="Phobius"/>
    </source>
</evidence>
<organism evidence="7 8">
    <name type="scientific">Selenomonas ruminis</name>
    <dbReference type="NCBI Taxonomy" id="2593411"/>
    <lineage>
        <taxon>Bacteria</taxon>
        <taxon>Bacillati</taxon>
        <taxon>Bacillota</taxon>
        <taxon>Negativicutes</taxon>
        <taxon>Selenomonadales</taxon>
        <taxon>Selenomonadaceae</taxon>
        <taxon>Selenomonas</taxon>
    </lineage>
</organism>
<dbReference type="InterPro" id="IPR004089">
    <property type="entry name" value="MCPsignal_dom"/>
</dbReference>
<protein>
    <submittedName>
        <fullName evidence="7">Methyl-accepting chemotaxis protein</fullName>
    </submittedName>
</protein>
<comment type="similarity">
    <text evidence="2">Belongs to the methyl-accepting chemotaxis (MCP) protein family.</text>
</comment>
<feature type="domain" description="HAMP" evidence="6">
    <location>
        <begin position="210"/>
        <end position="264"/>
    </location>
</feature>
<evidence type="ECO:0000259" key="5">
    <source>
        <dbReference type="PROSITE" id="PS50111"/>
    </source>
</evidence>
<keyword evidence="4" id="KW-0812">Transmembrane</keyword>
<dbReference type="InterPro" id="IPR003660">
    <property type="entry name" value="HAMP_dom"/>
</dbReference>
<reference evidence="7 8" key="1">
    <citation type="submission" date="2019-08" db="EMBL/GenBank/DDBJ databases">
        <title>Selenomonas sp. mPRGC5 and Selenomonas sp. mPRGC8 isolated from ruminal fluid of dairy goat (Capra hircus).</title>
        <authorList>
            <person name="Poothong S."/>
            <person name="Nuengjamnong C."/>
            <person name="Tanasupawat S."/>
        </authorList>
    </citation>
    <scope>NUCLEOTIDE SEQUENCE [LARGE SCALE GENOMIC DNA]</scope>
    <source>
        <strain evidence="8">mPRGC5</strain>
    </source>
</reference>
<keyword evidence="4" id="KW-1133">Transmembrane helix</keyword>
<dbReference type="Pfam" id="PF00672">
    <property type="entry name" value="HAMP"/>
    <property type="match status" value="1"/>
</dbReference>
<gene>
    <name evidence="7" type="ORF">FZ040_09115</name>
</gene>
<keyword evidence="1 3" id="KW-0807">Transducer</keyword>
<evidence type="ECO:0000256" key="3">
    <source>
        <dbReference type="PROSITE-ProRule" id="PRU00284"/>
    </source>
</evidence>
<comment type="caution">
    <text evidence="7">The sequence shown here is derived from an EMBL/GenBank/DDBJ whole genome shotgun (WGS) entry which is preliminary data.</text>
</comment>
<keyword evidence="4" id="KW-0472">Membrane</keyword>
<feature type="transmembrane region" description="Helical" evidence="4">
    <location>
        <begin position="187"/>
        <end position="209"/>
    </location>
</feature>
<dbReference type="SMART" id="SM00283">
    <property type="entry name" value="MA"/>
    <property type="match status" value="1"/>
</dbReference>
<dbReference type="PROSITE" id="PS50111">
    <property type="entry name" value="CHEMOTAXIS_TRANSDUC_2"/>
    <property type="match status" value="1"/>
</dbReference>
<dbReference type="SUPFAM" id="SSF58104">
    <property type="entry name" value="Methyl-accepting chemotaxis protein (MCP) signaling domain"/>
    <property type="match status" value="1"/>
</dbReference>
<evidence type="ECO:0000313" key="8">
    <source>
        <dbReference type="Proteomes" id="UP000323646"/>
    </source>
</evidence>
<dbReference type="Pfam" id="PF00015">
    <property type="entry name" value="MCPsignal"/>
    <property type="match status" value="1"/>
</dbReference>
<dbReference type="GO" id="GO:0007165">
    <property type="term" value="P:signal transduction"/>
    <property type="evidence" value="ECO:0007669"/>
    <property type="project" value="UniProtKB-KW"/>
</dbReference>
<evidence type="ECO:0000256" key="2">
    <source>
        <dbReference type="ARBA" id="ARBA00029447"/>
    </source>
</evidence>
<dbReference type="PANTHER" id="PTHR32089">
    <property type="entry name" value="METHYL-ACCEPTING CHEMOTAXIS PROTEIN MCPB"/>
    <property type="match status" value="1"/>
</dbReference>
<dbReference type="OrthoDB" id="1661289at2"/>
<dbReference type="Proteomes" id="UP000323646">
    <property type="component" value="Unassembled WGS sequence"/>
</dbReference>